<dbReference type="Pfam" id="PF03640">
    <property type="entry name" value="Lipoprotein_15"/>
    <property type="match status" value="2"/>
</dbReference>
<sequence>MRTFTLPEPRKIQLALAVAVLTLCAQHATAPAAYAAPLPATNAVAPPAQGNDAPGQSKLASAVPGSPTANPTATGSATVTVRDSRLGKILVDGRGRTLYLFEADKGTNSTCYSACASAWPPLTTTGRPQAGGGVSPALLGTTTRTDHTTQVTYNGHPLYYFLSDAKPGDITGQGLNSFGAEWYVLNPKGDKIPTR</sequence>
<evidence type="ECO:0000313" key="4">
    <source>
        <dbReference type="Proteomes" id="UP001595851"/>
    </source>
</evidence>
<feature type="compositionally biased region" description="Polar residues" evidence="1">
    <location>
        <begin position="67"/>
        <end position="77"/>
    </location>
</feature>
<reference evidence="4" key="1">
    <citation type="journal article" date="2019" name="Int. J. Syst. Evol. Microbiol.">
        <title>The Global Catalogue of Microorganisms (GCM) 10K type strain sequencing project: providing services to taxonomists for standard genome sequencing and annotation.</title>
        <authorList>
            <consortium name="The Broad Institute Genomics Platform"/>
            <consortium name="The Broad Institute Genome Sequencing Center for Infectious Disease"/>
            <person name="Wu L."/>
            <person name="Ma J."/>
        </authorList>
    </citation>
    <scope>NUCLEOTIDE SEQUENCE [LARGE SCALE GENOMIC DNA]</scope>
    <source>
        <strain evidence="4">TBRC 1276</strain>
    </source>
</reference>
<keyword evidence="4" id="KW-1185">Reference proteome</keyword>
<evidence type="ECO:0000313" key="3">
    <source>
        <dbReference type="EMBL" id="MFC4012826.1"/>
    </source>
</evidence>
<feature type="signal peptide" evidence="2">
    <location>
        <begin position="1"/>
        <end position="35"/>
    </location>
</feature>
<dbReference type="InterPro" id="IPR005297">
    <property type="entry name" value="Lipoprotein_repeat"/>
</dbReference>
<gene>
    <name evidence="3" type="ORF">ACFOY2_36735</name>
</gene>
<accession>A0ABV8GFU6</accession>
<feature type="region of interest" description="Disordered" evidence="1">
    <location>
        <begin position="45"/>
        <end position="77"/>
    </location>
</feature>
<name>A0ABV8GFU6_9ACTN</name>
<dbReference type="PANTHER" id="PTHR39335:SF1">
    <property type="entry name" value="BLL4220 PROTEIN"/>
    <property type="match status" value="1"/>
</dbReference>
<dbReference type="RefSeq" id="WP_379532720.1">
    <property type="nucleotide sequence ID" value="NZ_JBHSBI010000023.1"/>
</dbReference>
<dbReference type="PANTHER" id="PTHR39335">
    <property type="entry name" value="BLL4220 PROTEIN"/>
    <property type="match status" value="1"/>
</dbReference>
<evidence type="ECO:0000256" key="2">
    <source>
        <dbReference type="SAM" id="SignalP"/>
    </source>
</evidence>
<comment type="caution">
    <text evidence="3">The sequence shown here is derived from an EMBL/GenBank/DDBJ whole genome shotgun (WGS) entry which is preliminary data.</text>
</comment>
<protein>
    <recommendedName>
        <fullName evidence="5">Lipoprotein with Yx(FWY)xxD motif</fullName>
    </recommendedName>
</protein>
<dbReference type="EMBL" id="JBHSBI010000023">
    <property type="protein sequence ID" value="MFC4012826.1"/>
    <property type="molecule type" value="Genomic_DNA"/>
</dbReference>
<proteinExistence type="predicted"/>
<dbReference type="Proteomes" id="UP001595851">
    <property type="component" value="Unassembled WGS sequence"/>
</dbReference>
<keyword evidence="2" id="KW-0732">Signal</keyword>
<evidence type="ECO:0000256" key="1">
    <source>
        <dbReference type="SAM" id="MobiDB-lite"/>
    </source>
</evidence>
<evidence type="ECO:0008006" key="5">
    <source>
        <dbReference type="Google" id="ProtNLM"/>
    </source>
</evidence>
<feature type="chain" id="PRO_5046988822" description="Lipoprotein with Yx(FWY)xxD motif" evidence="2">
    <location>
        <begin position="36"/>
        <end position="195"/>
    </location>
</feature>
<organism evidence="3 4">
    <name type="scientific">Nonomuraea purpurea</name>
    <dbReference type="NCBI Taxonomy" id="1849276"/>
    <lineage>
        <taxon>Bacteria</taxon>
        <taxon>Bacillati</taxon>
        <taxon>Actinomycetota</taxon>
        <taxon>Actinomycetes</taxon>
        <taxon>Streptosporangiales</taxon>
        <taxon>Streptosporangiaceae</taxon>
        <taxon>Nonomuraea</taxon>
    </lineage>
</organism>